<keyword evidence="3 6" id="KW-0694">RNA-binding</keyword>
<dbReference type="GO" id="GO:0006412">
    <property type="term" value="P:translation"/>
    <property type="evidence" value="ECO:0007669"/>
    <property type="project" value="UniProtKB-UniRule"/>
</dbReference>
<dbReference type="GO" id="GO:0019843">
    <property type="term" value="F:rRNA binding"/>
    <property type="evidence" value="ECO:0007669"/>
    <property type="project" value="UniProtKB-UniRule"/>
</dbReference>
<evidence type="ECO:0000313" key="8">
    <source>
        <dbReference type="EMBL" id="HIX07197.1"/>
    </source>
</evidence>
<name>A0A9D2AFT1_9FIRM</name>
<evidence type="ECO:0000313" key="9">
    <source>
        <dbReference type="Proteomes" id="UP000824204"/>
    </source>
</evidence>
<dbReference type="EMBL" id="DXFX01000025">
    <property type="protein sequence ID" value="HIX07197.1"/>
    <property type="molecule type" value="Genomic_DNA"/>
</dbReference>
<dbReference type="Pfam" id="PF00829">
    <property type="entry name" value="Ribosomal_L21p"/>
    <property type="match status" value="1"/>
</dbReference>
<protein>
    <recommendedName>
        <fullName evidence="6">Large ribosomal subunit protein bL21</fullName>
    </recommendedName>
</protein>
<dbReference type="InterPro" id="IPR036164">
    <property type="entry name" value="bL21-like_sf"/>
</dbReference>
<dbReference type="GO" id="GO:1990904">
    <property type="term" value="C:ribonucleoprotein complex"/>
    <property type="evidence" value="ECO:0007669"/>
    <property type="project" value="UniProtKB-KW"/>
</dbReference>
<dbReference type="InterPro" id="IPR001787">
    <property type="entry name" value="Ribosomal_bL21"/>
</dbReference>
<comment type="function">
    <text evidence="6 7">This protein binds to 23S rRNA in the presence of protein L20.</text>
</comment>
<keyword evidence="5 6" id="KW-0687">Ribonucleoprotein</keyword>
<evidence type="ECO:0000256" key="1">
    <source>
        <dbReference type="ARBA" id="ARBA00008563"/>
    </source>
</evidence>
<evidence type="ECO:0000256" key="4">
    <source>
        <dbReference type="ARBA" id="ARBA00022980"/>
    </source>
</evidence>
<sequence length="101" mass="11125">MYAIIENGNKQYKVSEGDVVRVEKLNAEVGATVEFNAVLVSTDDGIKVGADVAGAKVSATVEAQDKFKKIVVFKYKAKKNERKKQGHRQPFTAVKIQKITL</sequence>
<evidence type="ECO:0000256" key="6">
    <source>
        <dbReference type="HAMAP-Rule" id="MF_01363"/>
    </source>
</evidence>
<evidence type="ECO:0000256" key="2">
    <source>
        <dbReference type="ARBA" id="ARBA00022730"/>
    </source>
</evidence>
<accession>A0A9D2AFT1</accession>
<proteinExistence type="inferred from homology"/>
<dbReference type="PANTHER" id="PTHR21349:SF0">
    <property type="entry name" value="LARGE RIBOSOMAL SUBUNIT PROTEIN BL21M"/>
    <property type="match status" value="1"/>
</dbReference>
<dbReference type="InterPro" id="IPR018258">
    <property type="entry name" value="Ribosomal_bL21_CS"/>
</dbReference>
<comment type="caution">
    <text evidence="8">The sequence shown here is derived from an EMBL/GenBank/DDBJ whole genome shotgun (WGS) entry which is preliminary data.</text>
</comment>
<evidence type="ECO:0000256" key="5">
    <source>
        <dbReference type="ARBA" id="ARBA00023274"/>
    </source>
</evidence>
<dbReference type="PANTHER" id="PTHR21349">
    <property type="entry name" value="50S RIBOSOMAL PROTEIN L21"/>
    <property type="match status" value="1"/>
</dbReference>
<dbReference type="GO" id="GO:0003735">
    <property type="term" value="F:structural constituent of ribosome"/>
    <property type="evidence" value="ECO:0007669"/>
    <property type="project" value="InterPro"/>
</dbReference>
<keyword evidence="4 6" id="KW-0689">Ribosomal protein</keyword>
<dbReference type="GO" id="GO:0005840">
    <property type="term" value="C:ribosome"/>
    <property type="evidence" value="ECO:0007669"/>
    <property type="project" value="UniProtKB-KW"/>
</dbReference>
<evidence type="ECO:0000256" key="3">
    <source>
        <dbReference type="ARBA" id="ARBA00022884"/>
    </source>
</evidence>
<dbReference type="PROSITE" id="PS01169">
    <property type="entry name" value="RIBOSOMAL_L21"/>
    <property type="match status" value="1"/>
</dbReference>
<dbReference type="GO" id="GO:0005737">
    <property type="term" value="C:cytoplasm"/>
    <property type="evidence" value="ECO:0007669"/>
    <property type="project" value="UniProtKB-ARBA"/>
</dbReference>
<comment type="subunit">
    <text evidence="6">Part of the 50S ribosomal subunit. Contacts protein L20.</text>
</comment>
<dbReference type="InterPro" id="IPR028909">
    <property type="entry name" value="bL21-like"/>
</dbReference>
<dbReference type="HAMAP" id="MF_01363">
    <property type="entry name" value="Ribosomal_bL21"/>
    <property type="match status" value="1"/>
</dbReference>
<reference evidence="8" key="2">
    <citation type="submission" date="2021-04" db="EMBL/GenBank/DDBJ databases">
        <authorList>
            <person name="Gilroy R."/>
        </authorList>
    </citation>
    <scope>NUCLEOTIDE SEQUENCE</scope>
    <source>
        <strain evidence="8">811</strain>
    </source>
</reference>
<reference evidence="8" key="1">
    <citation type="journal article" date="2021" name="PeerJ">
        <title>Extensive microbial diversity within the chicken gut microbiome revealed by metagenomics and culture.</title>
        <authorList>
            <person name="Gilroy R."/>
            <person name="Ravi A."/>
            <person name="Getino M."/>
            <person name="Pursley I."/>
            <person name="Horton D.L."/>
            <person name="Alikhan N.F."/>
            <person name="Baker D."/>
            <person name="Gharbi K."/>
            <person name="Hall N."/>
            <person name="Watson M."/>
            <person name="Adriaenssens E.M."/>
            <person name="Foster-Nyarko E."/>
            <person name="Jarju S."/>
            <person name="Secka A."/>
            <person name="Antonio M."/>
            <person name="Oren A."/>
            <person name="Chaudhuri R.R."/>
            <person name="La Ragione R."/>
            <person name="Hildebrand F."/>
            <person name="Pallen M.J."/>
        </authorList>
    </citation>
    <scope>NUCLEOTIDE SEQUENCE</scope>
    <source>
        <strain evidence="8">811</strain>
    </source>
</reference>
<dbReference type="NCBIfam" id="TIGR00061">
    <property type="entry name" value="L21"/>
    <property type="match status" value="1"/>
</dbReference>
<keyword evidence="2 6" id="KW-0699">rRNA-binding</keyword>
<gene>
    <name evidence="6 8" type="primary">rplU</name>
    <name evidence="8" type="ORF">H9741_01860</name>
</gene>
<evidence type="ECO:0000256" key="7">
    <source>
        <dbReference type="RuleBase" id="RU000562"/>
    </source>
</evidence>
<organism evidence="8 9">
    <name type="scientific">Candidatus Borkfalkia faecipullorum</name>
    <dbReference type="NCBI Taxonomy" id="2838510"/>
    <lineage>
        <taxon>Bacteria</taxon>
        <taxon>Bacillati</taxon>
        <taxon>Bacillota</taxon>
        <taxon>Clostridia</taxon>
        <taxon>Christensenellales</taxon>
        <taxon>Christensenellaceae</taxon>
        <taxon>Candidatus Borkfalkia</taxon>
    </lineage>
</organism>
<dbReference type="Proteomes" id="UP000824204">
    <property type="component" value="Unassembled WGS sequence"/>
</dbReference>
<dbReference type="SUPFAM" id="SSF141091">
    <property type="entry name" value="L21p-like"/>
    <property type="match status" value="1"/>
</dbReference>
<comment type="similarity">
    <text evidence="1 6 7">Belongs to the bacterial ribosomal protein bL21 family.</text>
</comment>
<dbReference type="AlphaFoldDB" id="A0A9D2AFT1"/>